<feature type="compositionally biased region" description="Low complexity" evidence="1">
    <location>
        <begin position="25"/>
        <end position="43"/>
    </location>
</feature>
<comment type="caution">
    <text evidence="3">The sequence shown here is derived from an EMBL/GenBank/DDBJ whole genome shotgun (WGS) entry which is preliminary data.</text>
</comment>
<dbReference type="RefSeq" id="WP_077240867.1">
    <property type="nucleotide sequence ID" value="NZ_BDIO01000006.1"/>
</dbReference>
<feature type="compositionally biased region" description="Polar residues" evidence="1">
    <location>
        <begin position="1"/>
        <end position="17"/>
    </location>
</feature>
<evidence type="ECO:0000313" key="3">
    <source>
        <dbReference type="EMBL" id="SHI80230.1"/>
    </source>
</evidence>
<gene>
    <name evidence="3" type="ORF">SAMN05216246_10557</name>
</gene>
<name>A0ABY1I9E6_9ACTO</name>
<feature type="region of interest" description="Disordered" evidence="1">
    <location>
        <begin position="1"/>
        <end position="54"/>
    </location>
</feature>
<evidence type="ECO:0000256" key="1">
    <source>
        <dbReference type="SAM" id="MobiDB-lite"/>
    </source>
</evidence>
<accession>A0ABY1I9E6</accession>
<feature type="transmembrane region" description="Helical" evidence="2">
    <location>
        <begin position="80"/>
        <end position="102"/>
    </location>
</feature>
<feature type="transmembrane region" description="Helical" evidence="2">
    <location>
        <begin position="122"/>
        <end position="144"/>
    </location>
</feature>
<sequence>MSQPMTPGQPYNPQSAPSAPGVPGGYQAQYQQPQQAQYVPGQQMPGQPVGAKPAGSSMFSALLDGTTDFSARHGKQIMQFAVIGVIVAWALWFLTGIIDAATGVDFGSSSAKLITVSWWDAILVRGIGGAGLSLVTLLSLRLLLDIARNGARH</sequence>
<proteinExistence type="predicted"/>
<keyword evidence="2" id="KW-0812">Transmembrane</keyword>
<evidence type="ECO:0000256" key="2">
    <source>
        <dbReference type="SAM" id="Phobius"/>
    </source>
</evidence>
<keyword evidence="2" id="KW-0472">Membrane</keyword>
<dbReference type="Proteomes" id="UP000184390">
    <property type="component" value="Unassembled WGS sequence"/>
</dbReference>
<keyword evidence="2" id="KW-1133">Transmembrane helix</keyword>
<reference evidence="3 4" key="1">
    <citation type="submission" date="2016-11" db="EMBL/GenBank/DDBJ databases">
        <authorList>
            <person name="Varghese N."/>
            <person name="Submissions S."/>
        </authorList>
    </citation>
    <scope>NUCLEOTIDE SEQUENCE [LARGE SCALE GENOMIC DNA]</scope>
    <source>
        <strain evidence="3 4">PA</strain>
    </source>
</reference>
<dbReference type="EMBL" id="FQYL01000005">
    <property type="protein sequence ID" value="SHI80230.1"/>
    <property type="molecule type" value="Genomic_DNA"/>
</dbReference>
<protein>
    <submittedName>
        <fullName evidence="3">Uncharacterized protein</fullName>
    </submittedName>
</protein>
<evidence type="ECO:0000313" key="4">
    <source>
        <dbReference type="Proteomes" id="UP000184390"/>
    </source>
</evidence>
<organism evidence="3 4">
    <name type="scientific">Actinomyces denticolens</name>
    <dbReference type="NCBI Taxonomy" id="52767"/>
    <lineage>
        <taxon>Bacteria</taxon>
        <taxon>Bacillati</taxon>
        <taxon>Actinomycetota</taxon>
        <taxon>Actinomycetes</taxon>
        <taxon>Actinomycetales</taxon>
        <taxon>Actinomycetaceae</taxon>
        <taxon>Actinomyces</taxon>
    </lineage>
</organism>
<keyword evidence="4" id="KW-1185">Reference proteome</keyword>